<protein>
    <recommendedName>
        <fullName evidence="7">Bifunctional folylpolyglutamate synthase/dihydrofolate synthase</fullName>
    </recommendedName>
</protein>
<reference evidence="5" key="1">
    <citation type="submission" date="2020-11" db="EMBL/GenBank/DDBJ databases">
        <title>Nocardia NEAU-351.nov., a novel actinomycete isolated from the cow dung.</title>
        <authorList>
            <person name="Zhang X."/>
        </authorList>
    </citation>
    <scope>NUCLEOTIDE SEQUENCE</scope>
    <source>
        <strain evidence="5">NEAU-351</strain>
    </source>
</reference>
<evidence type="ECO:0000256" key="1">
    <source>
        <dbReference type="ARBA" id="ARBA00008276"/>
    </source>
</evidence>
<dbReference type="Proteomes" id="UP000655751">
    <property type="component" value="Unassembled WGS sequence"/>
</dbReference>
<dbReference type="Gene3D" id="3.40.1190.10">
    <property type="entry name" value="Mur-like, catalytic domain"/>
    <property type="match status" value="1"/>
</dbReference>
<keyword evidence="3" id="KW-0547">Nucleotide-binding</keyword>
<dbReference type="GO" id="GO:0005737">
    <property type="term" value="C:cytoplasm"/>
    <property type="evidence" value="ECO:0007669"/>
    <property type="project" value="TreeGrafter"/>
</dbReference>
<evidence type="ECO:0000256" key="3">
    <source>
        <dbReference type="ARBA" id="ARBA00022741"/>
    </source>
</evidence>
<accession>A0A931I837</accession>
<comment type="similarity">
    <text evidence="1">Belongs to the folylpolyglutamate synthase family.</text>
</comment>
<dbReference type="RefSeq" id="WP_196147855.1">
    <property type="nucleotide sequence ID" value="NZ_JADMLG010000002.1"/>
</dbReference>
<comment type="caution">
    <text evidence="5">The sequence shown here is derived from an EMBL/GenBank/DDBJ whole genome shotgun (WGS) entry which is preliminary data.</text>
</comment>
<dbReference type="InterPro" id="IPR036565">
    <property type="entry name" value="Mur-like_cat_sf"/>
</dbReference>
<name>A0A931I837_9NOCA</name>
<dbReference type="SUPFAM" id="SSF53623">
    <property type="entry name" value="MurD-like peptide ligases, catalytic domain"/>
    <property type="match status" value="1"/>
</dbReference>
<gene>
    <name evidence="5" type="ORF">IT779_04185</name>
</gene>
<dbReference type="GO" id="GO:0005524">
    <property type="term" value="F:ATP binding"/>
    <property type="evidence" value="ECO:0007669"/>
    <property type="project" value="UniProtKB-KW"/>
</dbReference>
<dbReference type="EMBL" id="JADMLG010000002">
    <property type="protein sequence ID" value="MBH0775487.1"/>
    <property type="molecule type" value="Genomic_DNA"/>
</dbReference>
<sequence>MDGGLKDLEQRAIFEEWSGLRRVSSRSLERAGAVARILELPERSRAVTVLGVVGSKGKGTAAIYASATAAAAGFTVGTVTSPGVTDNIDRIRIDGRILEHGTYRAMLEKIAAVRAELPAPDAESGYLSPSGLYLLGGIDTLLACGCDVLVVEAGIGGRSDELSLLALDAVLLTRVFDEHRDVLGPTVVDIARDKLGVVSETTRAVVSLPQTEEVRREVVARCARVGAEPIWVDSGEPAFAPGYGGRNAAAGVRAGLAVCSMNERTVDSAALARTLATVNYPGRLSEHRYRDAAVVIDSAISRDGLVAALEFATDRFGGLPDKIVVSVPAHKDFAGFVAELHGVGTARYFVRMRGSHLPYPDPGAWPWSWVEDDALPELMGTGSVLVVGTATFTGQVLRTVGADVSTVFTIPG</sequence>
<evidence type="ECO:0000256" key="2">
    <source>
        <dbReference type="ARBA" id="ARBA00022598"/>
    </source>
</evidence>
<dbReference type="AlphaFoldDB" id="A0A931I837"/>
<dbReference type="PANTHER" id="PTHR11136:SF0">
    <property type="entry name" value="DIHYDROFOLATE SYNTHETASE-RELATED"/>
    <property type="match status" value="1"/>
</dbReference>
<keyword evidence="4" id="KW-0067">ATP-binding</keyword>
<dbReference type="InterPro" id="IPR001645">
    <property type="entry name" value="Folylpolyglutamate_synth"/>
</dbReference>
<evidence type="ECO:0000313" key="5">
    <source>
        <dbReference type="EMBL" id="MBH0775487.1"/>
    </source>
</evidence>
<evidence type="ECO:0008006" key="7">
    <source>
        <dbReference type="Google" id="ProtNLM"/>
    </source>
</evidence>
<dbReference type="GO" id="GO:0008841">
    <property type="term" value="F:dihydrofolate synthase activity"/>
    <property type="evidence" value="ECO:0007669"/>
    <property type="project" value="TreeGrafter"/>
</dbReference>
<proteinExistence type="inferred from homology"/>
<evidence type="ECO:0000256" key="4">
    <source>
        <dbReference type="ARBA" id="ARBA00022840"/>
    </source>
</evidence>
<keyword evidence="6" id="KW-1185">Reference proteome</keyword>
<keyword evidence="2" id="KW-0436">Ligase</keyword>
<organism evidence="5 6">
    <name type="scientific">Nocardia bovistercoris</name>
    <dbReference type="NCBI Taxonomy" id="2785916"/>
    <lineage>
        <taxon>Bacteria</taxon>
        <taxon>Bacillati</taxon>
        <taxon>Actinomycetota</taxon>
        <taxon>Actinomycetes</taxon>
        <taxon>Mycobacteriales</taxon>
        <taxon>Nocardiaceae</taxon>
        <taxon>Nocardia</taxon>
    </lineage>
</organism>
<evidence type="ECO:0000313" key="6">
    <source>
        <dbReference type="Proteomes" id="UP000655751"/>
    </source>
</evidence>
<dbReference type="GO" id="GO:0004326">
    <property type="term" value="F:tetrahydrofolylpolyglutamate synthase activity"/>
    <property type="evidence" value="ECO:0007669"/>
    <property type="project" value="InterPro"/>
</dbReference>
<dbReference type="PANTHER" id="PTHR11136">
    <property type="entry name" value="FOLYLPOLYGLUTAMATE SYNTHASE-RELATED"/>
    <property type="match status" value="1"/>
</dbReference>